<evidence type="ECO:0000256" key="3">
    <source>
        <dbReference type="ARBA" id="ARBA00022833"/>
    </source>
</evidence>
<keyword evidence="1" id="KW-0479">Metal-binding</keyword>
<organism evidence="7 8">
    <name type="scientific">Theobroma cacao</name>
    <name type="common">Cacao</name>
    <name type="synonym">Cocoa</name>
    <dbReference type="NCBI Taxonomy" id="3641"/>
    <lineage>
        <taxon>Eukaryota</taxon>
        <taxon>Viridiplantae</taxon>
        <taxon>Streptophyta</taxon>
        <taxon>Embryophyta</taxon>
        <taxon>Tracheophyta</taxon>
        <taxon>Spermatophyta</taxon>
        <taxon>Magnoliopsida</taxon>
        <taxon>eudicotyledons</taxon>
        <taxon>Gunneridae</taxon>
        <taxon>Pentapetalae</taxon>
        <taxon>rosids</taxon>
        <taxon>malvids</taxon>
        <taxon>Malvales</taxon>
        <taxon>Malvaceae</taxon>
        <taxon>Byttnerioideae</taxon>
        <taxon>Theobroma</taxon>
    </lineage>
</organism>
<keyword evidence="8" id="KW-1185">Reference proteome</keyword>
<evidence type="ECO:0000256" key="1">
    <source>
        <dbReference type="ARBA" id="ARBA00022723"/>
    </source>
</evidence>
<feature type="region of interest" description="Disordered" evidence="5">
    <location>
        <begin position="326"/>
        <end position="361"/>
    </location>
</feature>
<proteinExistence type="predicted"/>
<dbReference type="EMBL" id="CM001887">
    <property type="protein sequence ID" value="EOY30854.1"/>
    <property type="molecule type" value="Genomic_DNA"/>
</dbReference>
<dbReference type="SUPFAM" id="SSF57863">
    <property type="entry name" value="ArfGap/RecO-like zinc finger"/>
    <property type="match status" value="1"/>
</dbReference>
<dbReference type="Gene3D" id="1.10.220.150">
    <property type="entry name" value="Arf GTPase activating protein"/>
    <property type="match status" value="1"/>
</dbReference>
<dbReference type="GO" id="GO:0008270">
    <property type="term" value="F:zinc ion binding"/>
    <property type="evidence" value="ECO:0007669"/>
    <property type="project" value="UniProtKB-KW"/>
</dbReference>
<dbReference type="FunCoup" id="A0A061GNW4">
    <property type="interactions" value="1960"/>
</dbReference>
<feature type="region of interest" description="Disordered" evidence="5">
    <location>
        <begin position="123"/>
        <end position="312"/>
    </location>
</feature>
<feature type="compositionally biased region" description="Basic and acidic residues" evidence="5">
    <location>
        <begin position="214"/>
        <end position="252"/>
    </location>
</feature>
<evidence type="ECO:0000313" key="7">
    <source>
        <dbReference type="EMBL" id="EOY30852.1"/>
    </source>
</evidence>
<keyword evidence="3" id="KW-0862">Zinc</keyword>
<dbReference type="Gramene" id="EOY30854">
    <property type="protein sequence ID" value="EOY30854"/>
    <property type="gene ID" value="TCM_037920"/>
</dbReference>
<dbReference type="InParanoid" id="A0A061GNW4"/>
<evidence type="ECO:0000256" key="2">
    <source>
        <dbReference type="ARBA" id="ARBA00022771"/>
    </source>
</evidence>
<feature type="compositionally biased region" description="Low complexity" evidence="5">
    <location>
        <begin position="333"/>
        <end position="356"/>
    </location>
</feature>
<dbReference type="STRING" id="3641.A0A061GNW4"/>
<dbReference type="InterPro" id="IPR044820">
    <property type="entry name" value="AGD14-like"/>
</dbReference>
<feature type="compositionally biased region" description="Low complexity" evidence="5">
    <location>
        <begin position="300"/>
        <end position="309"/>
    </location>
</feature>
<dbReference type="Gramene" id="EOY30852">
    <property type="protein sequence ID" value="EOY30852"/>
    <property type="gene ID" value="TCM_037920"/>
</dbReference>
<dbReference type="PROSITE" id="PS50115">
    <property type="entry name" value="ARFGAP"/>
    <property type="match status" value="1"/>
</dbReference>
<keyword evidence="2 4" id="KW-0863">Zinc-finger</keyword>
<name>A0A061GNW4_THECC</name>
<dbReference type="PRINTS" id="PR00405">
    <property type="entry name" value="REVINTRACTNG"/>
</dbReference>
<feature type="compositionally biased region" description="Basic and acidic residues" evidence="5">
    <location>
        <begin position="123"/>
        <end position="149"/>
    </location>
</feature>
<dbReference type="CDD" id="cd08838">
    <property type="entry name" value="ArfGap_AGFG"/>
    <property type="match status" value="1"/>
</dbReference>
<accession>A0A061GNW4</accession>
<dbReference type="SMART" id="SM00105">
    <property type="entry name" value="ArfGap"/>
    <property type="match status" value="1"/>
</dbReference>
<feature type="compositionally biased region" description="Basic and acidic residues" evidence="5">
    <location>
        <begin position="177"/>
        <end position="207"/>
    </location>
</feature>
<dbReference type="eggNOG" id="KOG0702">
    <property type="taxonomic scope" value="Eukaryota"/>
</dbReference>
<dbReference type="GO" id="GO:0005096">
    <property type="term" value="F:GTPase activator activity"/>
    <property type="evidence" value="ECO:0007669"/>
    <property type="project" value="InterPro"/>
</dbReference>
<gene>
    <name evidence="7" type="ORF">TCM_037920</name>
</gene>
<dbReference type="InterPro" id="IPR038508">
    <property type="entry name" value="ArfGAP_dom_sf"/>
</dbReference>
<dbReference type="PANTHER" id="PTHR46085">
    <property type="entry name" value="ARFGAP/RECO-RELATED"/>
    <property type="match status" value="1"/>
</dbReference>
<dbReference type="InterPro" id="IPR037278">
    <property type="entry name" value="ARFGAP/RecO"/>
</dbReference>
<feature type="domain" description="Arf-GAP" evidence="6">
    <location>
        <begin position="12"/>
        <end position="130"/>
    </location>
</feature>
<evidence type="ECO:0000256" key="5">
    <source>
        <dbReference type="SAM" id="MobiDB-lite"/>
    </source>
</evidence>
<dbReference type="InterPro" id="IPR001164">
    <property type="entry name" value="ArfGAP_dom"/>
</dbReference>
<dbReference type="OMA" id="GYEHNDY"/>
<sequence length="753" mass="80942">MASRVKEDEKNERIIRGLLKQQENRRCINCNSLGPQYVCTNFWTFVCTNCSGIHREFTHRVKSVSMAKFTSQEVSALQEGGNQRAKEIYFKEWDPQRNSVPDSSNVERLRDFIKHVYVDRRYSGERNYDKPPRGKMGDKEDLYENRRTDGYQGGSRSPPYEDTYERRYNERSSPGGRNDDRNSRYGYDERRSPGYDQESRQYGDYRKSPARPEVVNDWRREDRFGNGRKPEDRRISDGDPKLEGRSPERPKELGSSSPPVVRPVREILGENVIPLRISEPPKANGSRTVDVPQTQQRTASSSSLGSTSGNPAEVKLETTVSLIDFDADPEPPAAQAVTQTQQTTVTQSIVQPTSSTNDNNWASFDFAPQTKVSQAPSNMNTLDSVLSQLSVPASVPGQISGPSTIVGGQIPAPVVNMSVAPLGGNPNVAFTGQIPFGAGAPAVAPVSNFSTLPPAGALAAAPGLTPIMPVSSGSSQVSVNNAGLWPNVQHQQTSFFSAAGSQSTAQQFMPPVDGASTSQPWNFAPSQHMQGHLSAPAAQTPQAVSQSVLDVTSTGASQPPSIETKASGRKELPVDLFTATYPTYPAPAAGWQTGPPRGMGFIMQYSTAVPMSAFPQSSKSINPFDLGGEAPPVQNQTFPSMASLQGALPNVPPASGLVRASSLGTPSSAWMPAQALPYASGMPSQSLPYASAVPQRAYTGAQLPSNLPPSSHQIGIGSEASFGFVNADQQVAGRFSAPTTPQPFSSVGGNPFG</sequence>
<dbReference type="EMBL" id="CM001887">
    <property type="protein sequence ID" value="EOY30852.1"/>
    <property type="molecule type" value="Genomic_DNA"/>
</dbReference>
<dbReference type="Pfam" id="PF01412">
    <property type="entry name" value="ArfGap"/>
    <property type="match status" value="1"/>
</dbReference>
<dbReference type="FunFam" id="1.10.220.150:FF:000005">
    <property type="entry name" value="Arf-GAP domain and FG repeat-containing protein 1"/>
    <property type="match status" value="1"/>
</dbReference>
<dbReference type="PANTHER" id="PTHR46085:SF3">
    <property type="entry name" value="ARF GTPASE ACTIVATING PROTEIN"/>
    <property type="match status" value="1"/>
</dbReference>
<dbReference type="Proteomes" id="UP000026915">
    <property type="component" value="Chromosome 9"/>
</dbReference>
<evidence type="ECO:0000313" key="8">
    <source>
        <dbReference type="Proteomes" id="UP000026915"/>
    </source>
</evidence>
<reference evidence="7 8" key="1">
    <citation type="journal article" date="2013" name="Genome Biol.">
        <title>The genome sequence of the most widely cultivated cacao type and its use to identify candidate genes regulating pod color.</title>
        <authorList>
            <person name="Motamayor J.C."/>
            <person name="Mockaitis K."/>
            <person name="Schmutz J."/>
            <person name="Haiminen N."/>
            <person name="Iii D.L."/>
            <person name="Cornejo O."/>
            <person name="Findley S.D."/>
            <person name="Zheng P."/>
            <person name="Utro F."/>
            <person name="Royaert S."/>
            <person name="Saski C."/>
            <person name="Jenkins J."/>
            <person name="Podicheti R."/>
            <person name="Zhao M."/>
            <person name="Scheffler B.E."/>
            <person name="Stack J.C."/>
            <person name="Feltus F.A."/>
            <person name="Mustiga G.M."/>
            <person name="Amores F."/>
            <person name="Phillips W."/>
            <person name="Marelli J.P."/>
            <person name="May G.D."/>
            <person name="Shapiro H."/>
            <person name="Ma J."/>
            <person name="Bustamante C.D."/>
            <person name="Schnell R.J."/>
            <person name="Main D."/>
            <person name="Gilbert D."/>
            <person name="Parida L."/>
            <person name="Kuhn D.N."/>
        </authorList>
    </citation>
    <scope>NUCLEOTIDE SEQUENCE [LARGE SCALE GENOMIC DNA]</scope>
    <source>
        <strain evidence="8">cv. Matina 1-6</strain>
    </source>
</reference>
<evidence type="ECO:0000259" key="6">
    <source>
        <dbReference type="PROSITE" id="PS50115"/>
    </source>
</evidence>
<dbReference type="AlphaFoldDB" id="A0A061GNW4"/>
<feature type="compositionally biased region" description="Polar residues" evidence="5">
    <location>
        <begin position="285"/>
        <end position="299"/>
    </location>
</feature>
<evidence type="ECO:0000256" key="4">
    <source>
        <dbReference type="PROSITE-ProRule" id="PRU00288"/>
    </source>
</evidence>
<protein>
    <submittedName>
        <fullName evidence="7">NSP-interacting GTPase, putative isoform 3</fullName>
    </submittedName>
</protein>